<evidence type="ECO:0000313" key="1">
    <source>
        <dbReference type="EMBL" id="MCQ8834920.1"/>
    </source>
</evidence>
<keyword evidence="2" id="KW-1185">Reference proteome</keyword>
<sequence>MSGGQYKLVHAVLPVSHTDGKATHVTEFAKEGERPTTTPPTPVAYGPMFGGPPADTLWMRLSYHADTARNETEVRAATSTDGVRWTHTGVWTLPTVSRLRIGLVAQNTAGAVARFDYVRTYRG</sequence>
<gene>
    <name evidence="1" type="ORF">NQU54_39155</name>
</gene>
<proteinExistence type="predicted"/>
<protein>
    <submittedName>
        <fullName evidence="1">DUF1349 domain-containing protein</fullName>
    </submittedName>
</protein>
<organism evidence="1 2">
    <name type="scientific">Streptomyces malaysiensis subsp. samsunensis</name>
    <dbReference type="NCBI Taxonomy" id="459658"/>
    <lineage>
        <taxon>Bacteria</taxon>
        <taxon>Bacillati</taxon>
        <taxon>Actinomycetota</taxon>
        <taxon>Actinomycetes</taxon>
        <taxon>Kitasatosporales</taxon>
        <taxon>Streptomycetaceae</taxon>
        <taxon>Streptomyces</taxon>
        <taxon>Streptomyces violaceusniger group</taxon>
    </lineage>
</organism>
<name>A0A9X2M218_STRMQ</name>
<comment type="caution">
    <text evidence="1">The sequence shown here is derived from an EMBL/GenBank/DDBJ whole genome shotgun (WGS) entry which is preliminary data.</text>
</comment>
<dbReference type="AlphaFoldDB" id="A0A9X2M218"/>
<accession>A0A9X2M218</accession>
<dbReference type="RefSeq" id="WP_257635151.1">
    <property type="nucleotide sequence ID" value="NZ_JANIIC010000065.1"/>
</dbReference>
<dbReference type="Proteomes" id="UP001142400">
    <property type="component" value="Unassembled WGS sequence"/>
</dbReference>
<dbReference type="EMBL" id="JANIIC010000065">
    <property type="protein sequence ID" value="MCQ8834920.1"/>
    <property type="molecule type" value="Genomic_DNA"/>
</dbReference>
<reference evidence="1" key="1">
    <citation type="submission" date="2022-06" db="EMBL/GenBank/DDBJ databases">
        <title>WGS of actinobacteria.</title>
        <authorList>
            <person name="Thawai C."/>
        </authorList>
    </citation>
    <scope>NUCLEOTIDE SEQUENCE</scope>
    <source>
        <strain evidence="1">DSM 42010</strain>
    </source>
</reference>
<dbReference type="Gene3D" id="2.60.120.200">
    <property type="match status" value="1"/>
</dbReference>
<evidence type="ECO:0000313" key="2">
    <source>
        <dbReference type="Proteomes" id="UP001142400"/>
    </source>
</evidence>